<reference evidence="1" key="1">
    <citation type="submission" date="2022-02" db="EMBL/GenBank/DDBJ databases">
        <title>Crop Bioprotection Bacillus Genome Sequencing.</title>
        <authorList>
            <person name="Dunlap C."/>
        </authorList>
    </citation>
    <scope>NUCLEOTIDE SEQUENCE</scope>
    <source>
        <strain evidence="1">T20C13</strain>
    </source>
</reference>
<evidence type="ECO:0000313" key="2">
    <source>
        <dbReference type="Proteomes" id="UP001066278"/>
    </source>
</evidence>
<proteinExistence type="predicted"/>
<name>A0A9Q4ERN7_9BACI</name>
<dbReference type="AlphaFoldDB" id="A0A9Q4ERN7"/>
<evidence type="ECO:0000313" key="1">
    <source>
        <dbReference type="EMBL" id="MCY9229086.1"/>
    </source>
</evidence>
<dbReference type="Proteomes" id="UP001066278">
    <property type="component" value="Unassembled WGS sequence"/>
</dbReference>
<gene>
    <name evidence="1" type="ORF">MOE99_06855</name>
</gene>
<organism evidence="1 2">
    <name type="scientific">Bacillus inaquosorum</name>
    <dbReference type="NCBI Taxonomy" id="483913"/>
    <lineage>
        <taxon>Bacteria</taxon>
        <taxon>Bacillati</taxon>
        <taxon>Bacillota</taxon>
        <taxon>Bacilli</taxon>
        <taxon>Bacillales</taxon>
        <taxon>Bacillaceae</taxon>
        <taxon>Bacillus</taxon>
    </lineage>
</organism>
<dbReference type="EMBL" id="JALAXJ010000006">
    <property type="protein sequence ID" value="MCY9229086.1"/>
    <property type="molecule type" value="Genomic_DNA"/>
</dbReference>
<sequence length="67" mass="7408">MEEYGGLFETLKAVMSTYHDVDQVPEMLSDAGHEIKIYANWSSGLILRGIRVIFTPGICQAISIYGA</sequence>
<protein>
    <submittedName>
        <fullName evidence="1">Uncharacterized protein</fullName>
    </submittedName>
</protein>
<dbReference type="RefSeq" id="WP_268278643.1">
    <property type="nucleotide sequence ID" value="NZ_JALAJJ010000025.1"/>
</dbReference>
<comment type="caution">
    <text evidence="1">The sequence shown here is derived from an EMBL/GenBank/DDBJ whole genome shotgun (WGS) entry which is preliminary data.</text>
</comment>
<accession>A0A9Q4ERN7</accession>